<gene>
    <name evidence="2" type="ORF">COV26_00155</name>
</gene>
<feature type="non-terminal residue" evidence="2">
    <location>
        <position position="1"/>
    </location>
</feature>
<dbReference type="PANTHER" id="PTHR36697:SF1">
    <property type="entry name" value="S-ADENOSYLMETHIONINE SYNTHASE"/>
    <property type="match status" value="1"/>
</dbReference>
<sequence>FRDIMLFRLIIDKQNTLDEAEFVERKGIGHPDTLSDLLAESLSRNYSNYTLKKFGAVLHHNFDKTGLLGGKSSVVFGKGKLISPIRVLINGRVSTMFGNERIPYKKIIDTTIVDFFNKMFPGTIVAEDLDTVYNLSNASSPGRTEEKKAKKGSRKYWFEPRGLKDLPELRKLVANDTSLGCGYAPLSNLEKMVLEIEGTLNAPKYKKANLWCGSDIKVMANRIGNEVSVTLCVPQIAKFVKNMNTYKNNEKRIINLANKISAEYFSSKNISVYLNTRDNFRTNELYLTAIGSSIESGDEGLVGRGNRINGLISNSRPMSMEGACGKNPVYHVGKLYNLCALNIAQKVNQMTDNYTEVFLVSQSGQDLLRPWKIVVKLESNNFSEKELEPVIVKELDSIPNITKILLAGKVKLC</sequence>
<dbReference type="AlphaFoldDB" id="A0A2H0TLU5"/>
<dbReference type="Gene3D" id="3.30.300.10">
    <property type="match status" value="1"/>
</dbReference>
<dbReference type="Proteomes" id="UP000228508">
    <property type="component" value="Unassembled WGS sequence"/>
</dbReference>
<dbReference type="Gene3D" id="3.30.300.340">
    <property type="entry name" value="S-adenosylmethionine synthetase, N-terminal domain"/>
    <property type="match status" value="1"/>
</dbReference>
<comment type="similarity">
    <text evidence="1">Belongs to the AdoMet synthetase 2 family.</text>
</comment>
<dbReference type="InterPro" id="IPR042544">
    <property type="entry name" value="AdoMet_synthase_3"/>
</dbReference>
<dbReference type="GO" id="GO:0016740">
    <property type="term" value="F:transferase activity"/>
    <property type="evidence" value="ECO:0007669"/>
    <property type="project" value="UniProtKB-KW"/>
</dbReference>
<dbReference type="Pfam" id="PF01941">
    <property type="entry name" value="AdoMet_Synthase"/>
    <property type="match status" value="2"/>
</dbReference>
<dbReference type="Gene3D" id="3.30.300.280">
    <property type="entry name" value="S-adenosylmethionine synthetase, C-terminal domain"/>
    <property type="match status" value="1"/>
</dbReference>
<dbReference type="InterPro" id="IPR027790">
    <property type="entry name" value="AdoMet_synthase_2_family"/>
</dbReference>
<accession>A0A2H0TLU5</accession>
<dbReference type="InterPro" id="IPR042543">
    <property type="entry name" value="AdoMet_synthase_2"/>
</dbReference>
<dbReference type="PANTHER" id="PTHR36697">
    <property type="entry name" value="S-ADENOSYLMETHIONINE SYNTHASE"/>
    <property type="match status" value="1"/>
</dbReference>
<dbReference type="EMBL" id="PFCH01000003">
    <property type="protein sequence ID" value="PIR73125.1"/>
    <property type="molecule type" value="Genomic_DNA"/>
</dbReference>
<evidence type="ECO:0000313" key="2">
    <source>
        <dbReference type="EMBL" id="PIR73125.1"/>
    </source>
</evidence>
<organism evidence="2 3">
    <name type="scientific">Candidatus Nealsonbacteria bacterium CG10_big_fil_rev_8_21_14_0_10_36_23</name>
    <dbReference type="NCBI Taxonomy" id="1974709"/>
    <lineage>
        <taxon>Bacteria</taxon>
        <taxon>Candidatus Nealsoniibacteriota</taxon>
    </lineage>
</organism>
<protein>
    <submittedName>
        <fullName evidence="2">Methionine adenosyltransferase</fullName>
    </submittedName>
</protein>
<reference evidence="3" key="1">
    <citation type="submission" date="2017-09" db="EMBL/GenBank/DDBJ databases">
        <title>Depth-based differentiation of microbial function through sediment-hosted aquifers and enrichment of novel symbionts in the deep terrestrial subsurface.</title>
        <authorList>
            <person name="Probst A.J."/>
            <person name="Ladd B."/>
            <person name="Jarett J.K."/>
            <person name="Geller-Mcgrath D.E."/>
            <person name="Sieber C.M.K."/>
            <person name="Emerson J.B."/>
            <person name="Anantharaman K."/>
            <person name="Thomas B.C."/>
            <person name="Malmstrom R."/>
            <person name="Stieglmeier M."/>
            <person name="Klingl A."/>
            <person name="Woyke T."/>
            <person name="Ryan C.M."/>
            <person name="Banfield J.F."/>
        </authorList>
    </citation>
    <scope>NUCLEOTIDE SEQUENCE [LARGE SCALE GENOMIC DNA]</scope>
</reference>
<proteinExistence type="inferred from homology"/>
<comment type="caution">
    <text evidence="2">The sequence shown here is derived from an EMBL/GenBank/DDBJ whole genome shotgun (WGS) entry which is preliminary data.</text>
</comment>
<evidence type="ECO:0000313" key="3">
    <source>
        <dbReference type="Proteomes" id="UP000228508"/>
    </source>
</evidence>
<keyword evidence="2" id="KW-0808">Transferase</keyword>
<evidence type="ECO:0000256" key="1">
    <source>
        <dbReference type="ARBA" id="ARBA00006892"/>
    </source>
</evidence>
<name>A0A2H0TLU5_9BACT</name>